<evidence type="ECO:0000313" key="2">
    <source>
        <dbReference type="Proteomes" id="UP001359559"/>
    </source>
</evidence>
<accession>A0AAN9IUE2</accession>
<keyword evidence="2" id="KW-1185">Reference proteome</keyword>
<dbReference type="Proteomes" id="UP001359559">
    <property type="component" value="Unassembled WGS sequence"/>
</dbReference>
<dbReference type="EMBL" id="JAYKXN010000005">
    <property type="protein sequence ID" value="KAK7286530.1"/>
    <property type="molecule type" value="Genomic_DNA"/>
</dbReference>
<comment type="caution">
    <text evidence="1">The sequence shown here is derived from an EMBL/GenBank/DDBJ whole genome shotgun (WGS) entry which is preliminary data.</text>
</comment>
<gene>
    <name evidence="1" type="ORF">RJT34_21587</name>
</gene>
<proteinExistence type="predicted"/>
<dbReference type="AlphaFoldDB" id="A0AAN9IUE2"/>
<organism evidence="1 2">
    <name type="scientific">Clitoria ternatea</name>
    <name type="common">Butterfly pea</name>
    <dbReference type="NCBI Taxonomy" id="43366"/>
    <lineage>
        <taxon>Eukaryota</taxon>
        <taxon>Viridiplantae</taxon>
        <taxon>Streptophyta</taxon>
        <taxon>Embryophyta</taxon>
        <taxon>Tracheophyta</taxon>
        <taxon>Spermatophyta</taxon>
        <taxon>Magnoliopsida</taxon>
        <taxon>eudicotyledons</taxon>
        <taxon>Gunneridae</taxon>
        <taxon>Pentapetalae</taxon>
        <taxon>rosids</taxon>
        <taxon>fabids</taxon>
        <taxon>Fabales</taxon>
        <taxon>Fabaceae</taxon>
        <taxon>Papilionoideae</taxon>
        <taxon>50 kb inversion clade</taxon>
        <taxon>NPAAA clade</taxon>
        <taxon>indigoferoid/millettioid clade</taxon>
        <taxon>Phaseoleae</taxon>
        <taxon>Clitoria</taxon>
    </lineage>
</organism>
<evidence type="ECO:0000313" key="1">
    <source>
        <dbReference type="EMBL" id="KAK7286530.1"/>
    </source>
</evidence>
<reference evidence="1 2" key="1">
    <citation type="submission" date="2024-01" db="EMBL/GenBank/DDBJ databases">
        <title>The genomes of 5 underutilized Papilionoideae crops provide insights into root nodulation and disease resistance.</title>
        <authorList>
            <person name="Yuan L."/>
        </authorList>
    </citation>
    <scope>NUCLEOTIDE SEQUENCE [LARGE SCALE GENOMIC DNA]</scope>
    <source>
        <strain evidence="1">LY-2023</strain>
        <tissue evidence="1">Leaf</tissue>
    </source>
</reference>
<name>A0AAN9IUE2_CLITE</name>
<sequence length="120" mass="13498">MDGKKLVSIISEAGSGGVYRQTELAMTVSCLCSSNIEVFPRYDTLLQVGWPVLKGSTWGERGVKLEWALPWNTSREVCARNTNMANATAIVFVKMDMLVMVLLIDQDVYRKFFVQLKPHP</sequence>
<protein>
    <submittedName>
        <fullName evidence="1">Uncharacterized protein</fullName>
    </submittedName>
</protein>